<gene>
    <name evidence="9" type="ORF">BN1708_011296</name>
</gene>
<proteinExistence type="inferred from homology"/>
<feature type="coiled-coil region" evidence="8">
    <location>
        <begin position="108"/>
        <end position="179"/>
    </location>
</feature>
<comment type="similarity">
    <text evidence="3">Belongs to the CENP-K/MCM22 family.</text>
</comment>
<reference evidence="10" key="1">
    <citation type="submission" date="2015-05" db="EMBL/GenBank/DDBJ databases">
        <authorList>
            <person name="Fogelqvist Johan"/>
        </authorList>
    </citation>
    <scope>NUCLEOTIDE SEQUENCE [LARGE SCALE GENOMIC DNA]</scope>
</reference>
<dbReference type="EMBL" id="CVQH01006002">
    <property type="protein sequence ID" value="CRK14891.1"/>
    <property type="molecule type" value="Genomic_DNA"/>
</dbReference>
<evidence type="ECO:0000256" key="4">
    <source>
        <dbReference type="ARBA" id="ARBA00022454"/>
    </source>
</evidence>
<keyword evidence="5 8" id="KW-0175">Coiled coil</keyword>
<sequence>MVLAQARPGETRHLLSVEQSLQELQAQIFEYQQELASLQRNAQPLDQTLANSRVAPFKIMKSAFDRVFQETPFMPASSSVLPALLSLRQAHQTVDESRAYVATQGVSIERANNQLLAEKASLNDQKQLTASLEKRIESLNEELTNHMDTDPEDAARERMDELRQKQKQYARETSRLLKDLNKFIDEHLASQLAAEDLGGPVVGDMMDVDVEDLAAGFNAQGRPKKLKATNADDGGKRQRRLEEVWGAAIAADQGGNDVPNETAAAGREMRELTEELLNQLVESGGDGTAAYVKVAKETAAARFLVRSKVAQFHPRDATRIRLIDFGKELDD</sequence>
<dbReference type="GO" id="GO:0000070">
    <property type="term" value="P:mitotic sister chromatid segregation"/>
    <property type="evidence" value="ECO:0007669"/>
    <property type="project" value="TreeGrafter"/>
</dbReference>
<dbReference type="GO" id="GO:0000775">
    <property type="term" value="C:chromosome, centromeric region"/>
    <property type="evidence" value="ECO:0007669"/>
    <property type="project" value="UniProtKB-SubCell"/>
</dbReference>
<evidence type="ECO:0000313" key="10">
    <source>
        <dbReference type="Proteomes" id="UP000044602"/>
    </source>
</evidence>
<keyword evidence="10" id="KW-1185">Reference proteome</keyword>
<comment type="subcellular location">
    <subcellularLocation>
        <location evidence="2">Chromosome</location>
        <location evidence="2">Centromere</location>
    </subcellularLocation>
    <subcellularLocation>
        <location evidence="1">Nucleus</location>
    </subcellularLocation>
</comment>
<dbReference type="GO" id="GO:0005634">
    <property type="term" value="C:nucleus"/>
    <property type="evidence" value="ECO:0007669"/>
    <property type="project" value="UniProtKB-SubCell"/>
</dbReference>
<dbReference type="AlphaFoldDB" id="A0A0G4KYX1"/>
<evidence type="ECO:0000256" key="3">
    <source>
        <dbReference type="ARBA" id="ARBA00005795"/>
    </source>
</evidence>
<protein>
    <submittedName>
        <fullName evidence="9">Uncharacterized protein</fullName>
    </submittedName>
</protein>
<keyword evidence="6" id="KW-0539">Nucleus</keyword>
<keyword evidence="7" id="KW-0137">Centromere</keyword>
<evidence type="ECO:0000256" key="7">
    <source>
        <dbReference type="ARBA" id="ARBA00023328"/>
    </source>
</evidence>
<accession>A0A0G4KYX1</accession>
<dbReference type="Proteomes" id="UP000044602">
    <property type="component" value="Unassembled WGS sequence"/>
</dbReference>
<feature type="coiled-coil region" evidence="8">
    <location>
        <begin position="14"/>
        <end position="41"/>
    </location>
</feature>
<dbReference type="PANTHER" id="PTHR14401">
    <property type="entry name" value="CENTROMERE PROTEIN K"/>
    <property type="match status" value="1"/>
</dbReference>
<dbReference type="PANTHER" id="PTHR14401:SF6">
    <property type="entry name" value="CENTROMERE PROTEIN K"/>
    <property type="match status" value="1"/>
</dbReference>
<keyword evidence="4" id="KW-0158">Chromosome</keyword>
<dbReference type="InterPro" id="IPR020993">
    <property type="entry name" value="Centromere_CenpK"/>
</dbReference>
<evidence type="ECO:0000256" key="1">
    <source>
        <dbReference type="ARBA" id="ARBA00004123"/>
    </source>
</evidence>
<evidence type="ECO:0000313" key="9">
    <source>
        <dbReference type="EMBL" id="CRK14891.1"/>
    </source>
</evidence>
<evidence type="ECO:0000256" key="5">
    <source>
        <dbReference type="ARBA" id="ARBA00023054"/>
    </source>
</evidence>
<evidence type="ECO:0000256" key="6">
    <source>
        <dbReference type="ARBA" id="ARBA00023242"/>
    </source>
</evidence>
<organism evidence="9 10">
    <name type="scientific">Verticillium longisporum</name>
    <name type="common">Verticillium dahliae var. longisporum</name>
    <dbReference type="NCBI Taxonomy" id="100787"/>
    <lineage>
        <taxon>Eukaryota</taxon>
        <taxon>Fungi</taxon>
        <taxon>Dikarya</taxon>
        <taxon>Ascomycota</taxon>
        <taxon>Pezizomycotina</taxon>
        <taxon>Sordariomycetes</taxon>
        <taxon>Hypocreomycetidae</taxon>
        <taxon>Glomerellales</taxon>
        <taxon>Plectosphaerellaceae</taxon>
        <taxon>Verticillium</taxon>
    </lineage>
</organism>
<dbReference type="GO" id="GO:0051382">
    <property type="term" value="P:kinetochore assembly"/>
    <property type="evidence" value="ECO:0007669"/>
    <property type="project" value="InterPro"/>
</dbReference>
<evidence type="ECO:0000256" key="8">
    <source>
        <dbReference type="SAM" id="Coils"/>
    </source>
</evidence>
<name>A0A0G4KYX1_VERLO</name>
<evidence type="ECO:0000256" key="2">
    <source>
        <dbReference type="ARBA" id="ARBA00004584"/>
    </source>
</evidence>